<name>A0A6S7H8B9_PARCT</name>
<dbReference type="AlphaFoldDB" id="A0A6S7H8B9"/>
<dbReference type="EMBL" id="CACRXK020003991">
    <property type="protein sequence ID" value="CAB4001054.1"/>
    <property type="molecule type" value="Genomic_DNA"/>
</dbReference>
<comment type="caution">
    <text evidence="1">The sequence shown here is derived from an EMBL/GenBank/DDBJ whole genome shotgun (WGS) entry which is preliminary data.</text>
</comment>
<dbReference type="PANTHER" id="PTHR47510">
    <property type="entry name" value="REVERSE TRANSCRIPTASE DOMAIN-CONTAINING PROTEIN"/>
    <property type="match status" value="1"/>
</dbReference>
<dbReference type="Proteomes" id="UP001152795">
    <property type="component" value="Unassembled WGS sequence"/>
</dbReference>
<evidence type="ECO:0000313" key="1">
    <source>
        <dbReference type="EMBL" id="CAB4001054.1"/>
    </source>
</evidence>
<proteinExistence type="predicted"/>
<gene>
    <name evidence="1" type="ORF">PACLA_8A019225</name>
</gene>
<accession>A0A6S7H8B9</accession>
<keyword evidence="2" id="KW-1185">Reference proteome</keyword>
<sequence>MDAINSYFPLKKQKISAYDKPWVSNKLKQFISKRQTSLVRYGKYSHSFKFWSNKVQGEIRSCKESHYKNKVHNMKDYDVSKWWKEIKKLGYGSSKTEWCEQLMDEATGTIEELAENINSFFVNLSSDFQPLEDDRNYQAECPLDMFVDPCKAYRPLKEVNCHISTGPDEIPNRILRDFAFALSPVVSDIYNSTLRQGKIPELLKSSIVSPIPKCMLPKTIEDDLRPISLTPQIAKI</sequence>
<dbReference type="OrthoDB" id="5986182at2759"/>
<evidence type="ECO:0000313" key="2">
    <source>
        <dbReference type="Proteomes" id="UP001152795"/>
    </source>
</evidence>
<protein>
    <submittedName>
        <fullName evidence="1">Uncharacterized protein</fullName>
    </submittedName>
</protein>
<organism evidence="1 2">
    <name type="scientific">Paramuricea clavata</name>
    <name type="common">Red gorgonian</name>
    <name type="synonym">Violescent sea-whip</name>
    <dbReference type="NCBI Taxonomy" id="317549"/>
    <lineage>
        <taxon>Eukaryota</taxon>
        <taxon>Metazoa</taxon>
        <taxon>Cnidaria</taxon>
        <taxon>Anthozoa</taxon>
        <taxon>Octocorallia</taxon>
        <taxon>Malacalcyonacea</taxon>
        <taxon>Plexauridae</taxon>
        <taxon>Paramuricea</taxon>
    </lineage>
</organism>
<reference evidence="1" key="1">
    <citation type="submission" date="2020-04" db="EMBL/GenBank/DDBJ databases">
        <authorList>
            <person name="Alioto T."/>
            <person name="Alioto T."/>
            <person name="Gomez Garrido J."/>
        </authorList>
    </citation>
    <scope>NUCLEOTIDE SEQUENCE</scope>
    <source>
        <strain evidence="1">A484AB</strain>
    </source>
</reference>
<dbReference type="PANTHER" id="PTHR47510:SF3">
    <property type="entry name" value="ENDO_EXONUCLEASE_PHOSPHATASE DOMAIN-CONTAINING PROTEIN"/>
    <property type="match status" value="1"/>
</dbReference>